<reference evidence="2" key="1">
    <citation type="journal article" date="2019" name="Int. J. Syst. Evol. Microbiol.">
        <title>The Global Catalogue of Microorganisms (GCM) 10K type strain sequencing project: providing services to taxonomists for standard genome sequencing and annotation.</title>
        <authorList>
            <consortium name="The Broad Institute Genomics Platform"/>
            <consortium name="The Broad Institute Genome Sequencing Center for Infectious Disease"/>
            <person name="Wu L."/>
            <person name="Ma J."/>
        </authorList>
    </citation>
    <scope>NUCLEOTIDE SEQUENCE [LARGE SCALE GENOMIC DNA]</scope>
    <source>
        <strain evidence="2">KCTC 23984</strain>
    </source>
</reference>
<dbReference type="EMBL" id="JBHUOX010000010">
    <property type="protein sequence ID" value="MFD3001504.1"/>
    <property type="molecule type" value="Genomic_DNA"/>
</dbReference>
<gene>
    <name evidence="1" type="ORF">ACFS7Z_14130</name>
</gene>
<evidence type="ECO:0000313" key="1">
    <source>
        <dbReference type="EMBL" id="MFD3001504.1"/>
    </source>
</evidence>
<dbReference type="Proteomes" id="UP001597641">
    <property type="component" value="Unassembled WGS sequence"/>
</dbReference>
<keyword evidence="2" id="KW-1185">Reference proteome</keyword>
<comment type="caution">
    <text evidence="1">The sequence shown here is derived from an EMBL/GenBank/DDBJ whole genome shotgun (WGS) entry which is preliminary data.</text>
</comment>
<dbReference type="Gene3D" id="3.75.10.10">
    <property type="entry name" value="L-arginine/glycine Amidinotransferase, Chain A"/>
    <property type="match status" value="1"/>
</dbReference>
<dbReference type="RefSeq" id="WP_377485667.1">
    <property type="nucleotide sequence ID" value="NZ_JBHUOX010000010.1"/>
</dbReference>
<protein>
    <submittedName>
        <fullName evidence="1">Uncharacterized protein</fullName>
    </submittedName>
</protein>
<proteinExistence type="predicted"/>
<accession>A0ABW6BYP9</accession>
<sequence length="439" mass="50575">MQQVVEQFKTRHYPAIPALVENGTATLNDYELRRHCVAISVLQEYMTLPSDPSLIPSADGALDGIVLALPAYALKGQENPLWKAYQDYLLKLPRYTRFYILVHASVKETLQQWLEEQNLMSRAIIYTVPAQYEKTTWVEDEYKLVRDTRDGAVYMVQPHTNRKSTDEYVCYHASRKFGWERVKVPLYFESGNVLVGDNFFLIGADHAVDTFLDLNELVPQTKTLSAGKALIEPFQRYLDQERALFFIGSALQIPAESRRTFCLNGEKWTEVIYHRNKEGTAQPLSYLNLFLSLAGRNGDGRYRVLVGDPQLASDMLGNLTTELATPEVFDNIAEILERLGFDVIRNPLPLIYVDDEEERIRKWYFASYNSALVEIKGEQDKTVWLPTYGHGNWLELEVTDSENEAIWQRLGFRVFRLADHHPFAAYPGAVQFINRFLRI</sequence>
<name>A0ABW6BYP9_9BACT</name>
<organism evidence="1 2">
    <name type="scientific">Pontibacter toksunensis</name>
    <dbReference type="NCBI Taxonomy" id="1332631"/>
    <lineage>
        <taxon>Bacteria</taxon>
        <taxon>Pseudomonadati</taxon>
        <taxon>Bacteroidota</taxon>
        <taxon>Cytophagia</taxon>
        <taxon>Cytophagales</taxon>
        <taxon>Hymenobacteraceae</taxon>
        <taxon>Pontibacter</taxon>
    </lineage>
</organism>
<evidence type="ECO:0000313" key="2">
    <source>
        <dbReference type="Proteomes" id="UP001597641"/>
    </source>
</evidence>